<protein>
    <submittedName>
        <fullName evidence="1">Uncharacterized protein</fullName>
    </submittedName>
</protein>
<dbReference type="EMBL" id="BK015642">
    <property type="protein sequence ID" value="DAE17596.1"/>
    <property type="molecule type" value="Genomic_DNA"/>
</dbReference>
<reference evidence="1" key="1">
    <citation type="journal article" date="2021" name="Proc. Natl. Acad. Sci. U.S.A.">
        <title>A Catalog of Tens of Thousands of Viruses from Human Metagenomes Reveals Hidden Associations with Chronic Diseases.</title>
        <authorList>
            <person name="Tisza M.J."/>
            <person name="Buck C.B."/>
        </authorList>
    </citation>
    <scope>NUCLEOTIDE SEQUENCE</scope>
    <source>
        <strain evidence="1">CtqPn17</strain>
    </source>
</reference>
<accession>A0A8S5QGB8</accession>
<proteinExistence type="predicted"/>
<name>A0A8S5QGB8_9CAUD</name>
<evidence type="ECO:0000313" key="1">
    <source>
        <dbReference type="EMBL" id="DAE17596.1"/>
    </source>
</evidence>
<organism evidence="1">
    <name type="scientific">Caudovirales sp. ctqPn17</name>
    <dbReference type="NCBI Taxonomy" id="2825772"/>
    <lineage>
        <taxon>Viruses</taxon>
        <taxon>Duplodnaviria</taxon>
        <taxon>Heunggongvirae</taxon>
        <taxon>Uroviricota</taxon>
        <taxon>Caudoviricetes</taxon>
    </lineage>
</organism>
<sequence length="65" mass="7210">MEQGRVERGKILAKSGSGYTVASLDRAGIEIPDMKPIDDAKTYTIQEMVYFFVFNDGTGKIICSF</sequence>